<feature type="compositionally biased region" description="Low complexity" evidence="1">
    <location>
        <begin position="7"/>
        <end position="27"/>
    </location>
</feature>
<evidence type="ECO:0000256" key="1">
    <source>
        <dbReference type="SAM" id="MobiDB-lite"/>
    </source>
</evidence>
<evidence type="ECO:0000313" key="2">
    <source>
        <dbReference type="EMBL" id="KAF9460673.1"/>
    </source>
</evidence>
<comment type="caution">
    <text evidence="2">The sequence shown here is derived from an EMBL/GenBank/DDBJ whole genome shotgun (WGS) entry which is preliminary data.</text>
</comment>
<name>A0A9P6CH95_9AGAR</name>
<dbReference type="AlphaFoldDB" id="A0A9P6CH95"/>
<feature type="region of interest" description="Disordered" evidence="1">
    <location>
        <begin position="1"/>
        <end position="27"/>
    </location>
</feature>
<organism evidence="2 3">
    <name type="scientific">Collybia nuda</name>
    <dbReference type="NCBI Taxonomy" id="64659"/>
    <lineage>
        <taxon>Eukaryota</taxon>
        <taxon>Fungi</taxon>
        <taxon>Dikarya</taxon>
        <taxon>Basidiomycota</taxon>
        <taxon>Agaricomycotina</taxon>
        <taxon>Agaricomycetes</taxon>
        <taxon>Agaricomycetidae</taxon>
        <taxon>Agaricales</taxon>
        <taxon>Tricholomatineae</taxon>
        <taxon>Clitocybaceae</taxon>
        <taxon>Collybia</taxon>
    </lineage>
</organism>
<evidence type="ECO:0000313" key="3">
    <source>
        <dbReference type="Proteomes" id="UP000807353"/>
    </source>
</evidence>
<proteinExistence type="predicted"/>
<sequence>MDDSDGSDSGAQSQTVPMFSCHSSPSSQSQLHTYLLASKLLYNLGMSALNWETALSNWVLTPVAANRGKMARKPP</sequence>
<dbReference type="EMBL" id="MU150295">
    <property type="protein sequence ID" value="KAF9460673.1"/>
    <property type="molecule type" value="Genomic_DNA"/>
</dbReference>
<dbReference type="Proteomes" id="UP000807353">
    <property type="component" value="Unassembled WGS sequence"/>
</dbReference>
<keyword evidence="3" id="KW-1185">Reference proteome</keyword>
<accession>A0A9P6CH95</accession>
<protein>
    <submittedName>
        <fullName evidence="2">Uncharacterized protein</fullName>
    </submittedName>
</protein>
<gene>
    <name evidence="2" type="ORF">BDZ94DRAFT_1311325</name>
</gene>
<reference evidence="2" key="1">
    <citation type="submission" date="2020-11" db="EMBL/GenBank/DDBJ databases">
        <authorList>
            <consortium name="DOE Joint Genome Institute"/>
            <person name="Ahrendt S."/>
            <person name="Riley R."/>
            <person name="Andreopoulos W."/>
            <person name="Labutti K."/>
            <person name="Pangilinan J."/>
            <person name="Ruiz-Duenas F.J."/>
            <person name="Barrasa J.M."/>
            <person name="Sanchez-Garcia M."/>
            <person name="Camarero S."/>
            <person name="Miyauchi S."/>
            <person name="Serrano A."/>
            <person name="Linde D."/>
            <person name="Babiker R."/>
            <person name="Drula E."/>
            <person name="Ayuso-Fernandez I."/>
            <person name="Pacheco R."/>
            <person name="Padilla G."/>
            <person name="Ferreira P."/>
            <person name="Barriuso J."/>
            <person name="Kellner H."/>
            <person name="Castanera R."/>
            <person name="Alfaro M."/>
            <person name="Ramirez L."/>
            <person name="Pisabarro A.G."/>
            <person name="Kuo A."/>
            <person name="Tritt A."/>
            <person name="Lipzen A."/>
            <person name="He G."/>
            <person name="Yan M."/>
            <person name="Ng V."/>
            <person name="Cullen D."/>
            <person name="Martin F."/>
            <person name="Rosso M.-N."/>
            <person name="Henrissat B."/>
            <person name="Hibbett D."/>
            <person name="Martinez A.T."/>
            <person name="Grigoriev I.V."/>
        </authorList>
    </citation>
    <scope>NUCLEOTIDE SEQUENCE</scope>
    <source>
        <strain evidence="2">CBS 247.69</strain>
    </source>
</reference>